<dbReference type="PANTHER" id="PTHR11908:SF132">
    <property type="entry name" value="ALDEHYDE OXIDASE 1-RELATED"/>
    <property type="match status" value="1"/>
</dbReference>
<proteinExistence type="predicted"/>
<dbReference type="InterPro" id="IPR046867">
    <property type="entry name" value="AldOxase/xan_DH_MoCoBD2"/>
</dbReference>
<dbReference type="InterPro" id="IPR016208">
    <property type="entry name" value="Ald_Oxase/xanthine_DH-like"/>
</dbReference>
<organism evidence="4 5">
    <name type="scientific">Clostridium scatologenes</name>
    <dbReference type="NCBI Taxonomy" id="1548"/>
    <lineage>
        <taxon>Bacteria</taxon>
        <taxon>Bacillati</taxon>
        <taxon>Bacillota</taxon>
        <taxon>Clostridia</taxon>
        <taxon>Eubacteriales</taxon>
        <taxon>Clostridiaceae</taxon>
        <taxon>Clostridium</taxon>
    </lineage>
</organism>
<protein>
    <submittedName>
        <fullName evidence="4">Xanthine dehydrogenase family protein, molybdopterin-binding subunit</fullName>
    </submittedName>
</protein>
<dbReference type="EMBL" id="CP009933">
    <property type="protein sequence ID" value="AKA67908.1"/>
    <property type="molecule type" value="Genomic_DNA"/>
</dbReference>
<evidence type="ECO:0000259" key="3">
    <source>
        <dbReference type="SMART" id="SM01008"/>
    </source>
</evidence>
<dbReference type="KEGG" id="csq:CSCA_0783"/>
<evidence type="ECO:0000256" key="2">
    <source>
        <dbReference type="ARBA" id="ARBA00023002"/>
    </source>
</evidence>
<keyword evidence="5" id="KW-1185">Reference proteome</keyword>
<dbReference type="PANTHER" id="PTHR11908">
    <property type="entry name" value="XANTHINE DEHYDROGENASE"/>
    <property type="match status" value="1"/>
</dbReference>
<dbReference type="Pfam" id="PF02738">
    <property type="entry name" value="MoCoBD_1"/>
    <property type="match status" value="1"/>
</dbReference>
<dbReference type="HOGENOM" id="CLU_001681_2_1_9"/>
<dbReference type="SUPFAM" id="SSF56003">
    <property type="entry name" value="Molybdenum cofactor-binding domain"/>
    <property type="match status" value="1"/>
</dbReference>
<evidence type="ECO:0000256" key="1">
    <source>
        <dbReference type="ARBA" id="ARBA00022505"/>
    </source>
</evidence>
<dbReference type="InterPro" id="IPR000674">
    <property type="entry name" value="Ald_Oxase/Xan_DH_a/b"/>
</dbReference>
<evidence type="ECO:0000313" key="5">
    <source>
        <dbReference type="Proteomes" id="UP000033115"/>
    </source>
</evidence>
<dbReference type="Gene3D" id="3.30.365.10">
    <property type="entry name" value="Aldehyde oxidase/xanthine dehydrogenase, molybdopterin binding domain"/>
    <property type="match status" value="4"/>
</dbReference>
<keyword evidence="2" id="KW-0560">Oxidoreductase</keyword>
<dbReference type="RefSeq" id="WP_029159804.1">
    <property type="nucleotide sequence ID" value="NZ_CP009933.1"/>
</dbReference>
<dbReference type="Gene3D" id="3.90.1170.50">
    <property type="entry name" value="Aldehyde oxidase/xanthine dehydrogenase, a/b hammerhead"/>
    <property type="match status" value="1"/>
</dbReference>
<accession>A0A0E3JZ26</accession>
<evidence type="ECO:0000313" key="4">
    <source>
        <dbReference type="EMBL" id="AKA67908.1"/>
    </source>
</evidence>
<dbReference type="SMART" id="SM01008">
    <property type="entry name" value="Ald_Xan_dh_C"/>
    <property type="match status" value="1"/>
</dbReference>
<dbReference type="SUPFAM" id="SSF54665">
    <property type="entry name" value="CO dehydrogenase molybdoprotein N-domain-like"/>
    <property type="match status" value="1"/>
</dbReference>
<dbReference type="GO" id="GO:0005506">
    <property type="term" value="F:iron ion binding"/>
    <property type="evidence" value="ECO:0007669"/>
    <property type="project" value="InterPro"/>
</dbReference>
<dbReference type="InterPro" id="IPR037165">
    <property type="entry name" value="AldOxase/xan_DH_Mopterin-bd_sf"/>
</dbReference>
<dbReference type="Pfam" id="PF01315">
    <property type="entry name" value="Ald_Xan_dh_C"/>
    <property type="match status" value="1"/>
</dbReference>
<dbReference type="Pfam" id="PF20256">
    <property type="entry name" value="MoCoBD_2"/>
    <property type="match status" value="1"/>
</dbReference>
<feature type="domain" description="Aldehyde oxidase/xanthine dehydrogenase a/b hammerhead" evidence="3">
    <location>
        <begin position="21"/>
        <end position="125"/>
    </location>
</feature>
<dbReference type="GO" id="GO:0016491">
    <property type="term" value="F:oxidoreductase activity"/>
    <property type="evidence" value="ECO:0007669"/>
    <property type="project" value="UniProtKB-KW"/>
</dbReference>
<gene>
    <name evidence="4" type="ORF">CSCA_0783</name>
</gene>
<dbReference type="InterPro" id="IPR008274">
    <property type="entry name" value="AldOxase/xan_DH_MoCoBD1"/>
</dbReference>
<dbReference type="Proteomes" id="UP000033115">
    <property type="component" value="Chromosome"/>
</dbReference>
<name>A0A0E3JZ26_CLOSL</name>
<dbReference type="AlphaFoldDB" id="A0A0E3JZ26"/>
<dbReference type="STRING" id="1548.CSCA_0783"/>
<sequence length="781" mass="85467">MSNINGIGVSIPRKEAFDKVTGSARYTDDVSFPGMLYAKVLGSHYAHAKIKSINITEAKKLPGVQAIITGDFFPTLCGTVLEDRPPIARDKVRYYGEPVAVVVANSEQQAMKALKLINVEYIHLPVVNSINDALKPNATLVHENLMQYKHAVHDVYPEENTNISDRIQIRKGDMQKAWAESEVIIEGNFSLPQSDHLAIETRNARAQIMSDGRVIIYTSSQGPYSVKKLLSEYYNIPEGNIIVKVPFVGGGFGGKAAMQLETIAYLASKAVNGRLVRVANSREDDIETSPCRIGVEANIKIGATKDGIIKALEAKYMVDGGAYADIGPRMAKAIAADCSGPYNIENVWCDAICVYTNHTYVTSYRGFGHAEYTFCMERMMDKLAASTGIDALELRIKNAIKPEQYTPTQVKTTISNIGNLSGCLTKLKELVKWDEGQVIYTEEGMIKAKGIGCLWKTSDSPVNAVSGAFLTFNSDGSININSGTVEIGPSTKTTLAQILAEKLKMDVGRIHVFMGVDTQVSPEHWKTVASMSTYMAGRAVLKAADDLIKQLKSSAADIMKSYPEDLDIAEEKVYLKQDPTIYVSFKDLVRGHKEPNGLAVEGQILGRGSFIMNHITDLDEATGKGKPGPAWTVGAQAVEIEYDPLNYSYRLLKAITVLDVGKIINPKTSRGLIMGGVNMGFGIATREAFEYDYNGKMQNTTLRTYKPMRFGENPEYVVEFIETPQIDAPFGARGLAEHGIIAIPVAFANAISHAANCEFDSLPITPEVIWKAKTGGKYDTL</sequence>
<keyword evidence="1" id="KW-0500">Molybdenum</keyword>
<dbReference type="InterPro" id="IPR036856">
    <property type="entry name" value="Ald_Oxase/Xan_DH_a/b_sf"/>
</dbReference>
<reference evidence="4 5" key="1">
    <citation type="journal article" date="2015" name="J. Biotechnol.">
        <title>Complete genome sequence of a malodorant-producing acetogen, Clostridium scatologenes ATCC 25775(T).</title>
        <authorList>
            <person name="Zhu Z."/>
            <person name="Guo T."/>
            <person name="Zheng H."/>
            <person name="Song T."/>
            <person name="Ouyang P."/>
            <person name="Xie J."/>
        </authorList>
    </citation>
    <scope>NUCLEOTIDE SEQUENCE [LARGE SCALE GENOMIC DNA]</scope>
    <source>
        <strain evidence="4 5">ATCC 25775</strain>
    </source>
</reference>